<dbReference type="EMBL" id="FLUV01001746">
    <property type="protein sequence ID" value="SBW24432.1"/>
    <property type="molecule type" value="Genomic_DNA"/>
</dbReference>
<dbReference type="Pfam" id="PF00903">
    <property type="entry name" value="Glyoxalase"/>
    <property type="match status" value="1"/>
</dbReference>
<dbReference type="InterPro" id="IPR004360">
    <property type="entry name" value="Glyas_Fos-R_dOase_dom"/>
</dbReference>
<protein>
    <recommendedName>
        <fullName evidence="1">Glyoxalase/fosfomycin resistance/dioxygenase domain-containing protein</fullName>
    </recommendedName>
</protein>
<organism evidence="2 3">
    <name type="scientific">Candidatus Protofrankia californiensis</name>
    <dbReference type="NCBI Taxonomy" id="1839754"/>
    <lineage>
        <taxon>Bacteria</taxon>
        <taxon>Bacillati</taxon>
        <taxon>Actinomycetota</taxon>
        <taxon>Actinomycetes</taxon>
        <taxon>Frankiales</taxon>
        <taxon>Frankiaceae</taxon>
        <taxon>Protofrankia</taxon>
    </lineage>
</organism>
<evidence type="ECO:0000313" key="3">
    <source>
        <dbReference type="Proteomes" id="UP000199013"/>
    </source>
</evidence>
<dbReference type="Gene3D" id="3.10.180.10">
    <property type="entry name" value="2,3-Dihydroxybiphenyl 1,2-Dioxygenase, domain 1"/>
    <property type="match status" value="1"/>
</dbReference>
<name>A0A1C3P3M6_9ACTN</name>
<dbReference type="Proteomes" id="UP000199013">
    <property type="component" value="Unassembled WGS sequence"/>
</dbReference>
<dbReference type="AlphaFoldDB" id="A0A1C3P3M6"/>
<evidence type="ECO:0000313" key="2">
    <source>
        <dbReference type="EMBL" id="SBW24432.1"/>
    </source>
</evidence>
<sequence>MDITIHWAFLPHSYPDASLAFYRDILGFEVRNDGYGGMRWITVGCRDRADEGEPDVLLEAGQIEPGDADGDREGGPA</sequence>
<evidence type="ECO:0000259" key="1">
    <source>
        <dbReference type="Pfam" id="PF00903"/>
    </source>
</evidence>
<feature type="domain" description="Glyoxalase/fosfomycin resistance/dioxygenase" evidence="1">
    <location>
        <begin position="5"/>
        <end position="38"/>
    </location>
</feature>
<accession>A0A1C3P3M6</accession>
<dbReference type="SUPFAM" id="SSF54593">
    <property type="entry name" value="Glyoxalase/Bleomycin resistance protein/Dihydroxybiphenyl dioxygenase"/>
    <property type="match status" value="1"/>
</dbReference>
<reference evidence="3" key="1">
    <citation type="submission" date="2016-02" db="EMBL/GenBank/DDBJ databases">
        <authorList>
            <person name="Wibberg D."/>
        </authorList>
    </citation>
    <scope>NUCLEOTIDE SEQUENCE [LARGE SCALE GENOMIC DNA]</scope>
</reference>
<proteinExistence type="predicted"/>
<gene>
    <name evidence="2" type="ORF">FDG2_4151</name>
</gene>
<keyword evidence="3" id="KW-1185">Reference proteome</keyword>
<dbReference type="InterPro" id="IPR029068">
    <property type="entry name" value="Glyas_Bleomycin-R_OHBP_Dase"/>
</dbReference>